<protein>
    <recommendedName>
        <fullName evidence="6">Holliday junction branch migration complex subunit RuvA</fullName>
    </recommendedName>
</protein>
<dbReference type="Pfam" id="PF14520">
    <property type="entry name" value="HHH_5"/>
    <property type="match status" value="1"/>
</dbReference>
<proteinExistence type="inferred from homology"/>
<sequence>MILYKFGEIVYKNKNNVILESQGTGYLLQVAEDSRYEVSQKIKMYFFEYQTDYCKNTFGFKDFKERILFMDLITIDKIGPRIALNILNHGWENVANLIVSENWQELSKFSFVNEKTAKLICVELKNKWSKLIQPKPENITQNNDKITDLIKTLSTLGFKKHQIDLALSEIKETNDLDQMIEDSIQIIASHQARSHV</sequence>
<dbReference type="SUPFAM" id="SSF47781">
    <property type="entry name" value="RuvA domain 2-like"/>
    <property type="match status" value="1"/>
</dbReference>
<comment type="caution">
    <text evidence="6">Lacks conserved residue(s) required for the propagation of feature annotation.</text>
</comment>
<keyword evidence="2 6" id="KW-0227">DNA damage</keyword>
<evidence type="ECO:0000256" key="4">
    <source>
        <dbReference type="ARBA" id="ARBA00023172"/>
    </source>
</evidence>
<dbReference type="Pfam" id="PF01330">
    <property type="entry name" value="RuvA_N"/>
    <property type="match status" value="1"/>
</dbReference>
<keyword evidence="3 6" id="KW-0238">DNA-binding</keyword>
<dbReference type="OrthoDB" id="5293449at2"/>
<evidence type="ECO:0000256" key="1">
    <source>
        <dbReference type="ARBA" id="ARBA00022490"/>
    </source>
</evidence>
<dbReference type="InterPro" id="IPR010994">
    <property type="entry name" value="RuvA_2-like"/>
</dbReference>
<dbReference type="InterPro" id="IPR000085">
    <property type="entry name" value="RuvA"/>
</dbReference>
<dbReference type="Proteomes" id="UP000289862">
    <property type="component" value="Plasmid 2"/>
</dbReference>
<dbReference type="Pfam" id="PF07499">
    <property type="entry name" value="RuvA_C"/>
    <property type="match status" value="1"/>
</dbReference>
<dbReference type="AlphaFoldDB" id="A0A449B0K6"/>
<keyword evidence="9" id="KW-0547">Nucleotide-binding</keyword>
<keyword evidence="9" id="KW-0614">Plasmid</keyword>
<dbReference type="NCBIfam" id="TIGR00084">
    <property type="entry name" value="ruvA"/>
    <property type="match status" value="1"/>
</dbReference>
<dbReference type="GO" id="GO:0005524">
    <property type="term" value="F:ATP binding"/>
    <property type="evidence" value="ECO:0007669"/>
    <property type="project" value="InterPro"/>
</dbReference>
<gene>
    <name evidence="6 9" type="primary">ruvA</name>
    <name evidence="9" type="ORF">NCTC10186_00754</name>
</gene>
<comment type="function">
    <text evidence="6">The RuvA-RuvB-RuvC complex processes Holliday junction (HJ) DNA during genetic recombination and DNA repair, while the RuvA-RuvB complex plays an important role in the rescue of blocked DNA replication forks via replication fork reversal (RFR). RuvA specifically binds to HJ cruciform DNA, conferring on it an open structure. The RuvB hexamer acts as an ATP-dependent pump, pulling dsDNA into and through the RuvAB complex. HJ branch migration allows RuvC to scan DNA until it finds its consensus sequence, where it cleaves and resolves the cruciform DNA.</text>
</comment>
<comment type="domain">
    <text evidence="6">Has three domains with a flexible linker between the domains II and III and assumes an 'L' shape. Domain III is highly mobile and contacts RuvB.</text>
</comment>
<dbReference type="GO" id="GO:0005737">
    <property type="term" value="C:cytoplasm"/>
    <property type="evidence" value="ECO:0007669"/>
    <property type="project" value="UniProtKB-SubCell"/>
</dbReference>
<name>A0A449B0K6_9BACT</name>
<evidence type="ECO:0000256" key="5">
    <source>
        <dbReference type="ARBA" id="ARBA00023204"/>
    </source>
</evidence>
<keyword evidence="5 6" id="KW-0234">DNA repair</keyword>
<evidence type="ECO:0000256" key="2">
    <source>
        <dbReference type="ARBA" id="ARBA00022763"/>
    </source>
</evidence>
<evidence type="ECO:0000256" key="3">
    <source>
        <dbReference type="ARBA" id="ARBA00023125"/>
    </source>
</evidence>
<keyword evidence="9" id="KW-0347">Helicase</keyword>
<evidence type="ECO:0000259" key="8">
    <source>
        <dbReference type="Pfam" id="PF07499"/>
    </source>
</evidence>
<geneLocation type="plasmid" evidence="9 10">
    <name>2</name>
</geneLocation>
<keyword evidence="1 6" id="KW-0963">Cytoplasm</keyword>
<dbReference type="GO" id="GO:0048476">
    <property type="term" value="C:Holliday junction resolvase complex"/>
    <property type="evidence" value="ECO:0007669"/>
    <property type="project" value="UniProtKB-UniRule"/>
</dbReference>
<comment type="subunit">
    <text evidence="6">Homotetramer. Forms an RuvA(8)-RuvB(12)-Holliday junction (HJ) complex. HJ DNA is sandwiched between 2 RuvA tetramers; dsDNA enters through RuvA and exits via RuvB. An RuvB hexamer assembles on each DNA strand where it exits the tetramer. Each RuvB hexamer is contacted by two RuvA subunits (via domain III) on 2 adjacent RuvB subunits; this complex drives branch migration. In the full resolvosome a probable DNA-RuvA(4)-RuvB(12)-RuvC(2) complex forms which resolves the HJ.</text>
</comment>
<dbReference type="KEGG" id="mgal:NCTC10186_00754"/>
<feature type="domain" description="Holliday junction DNA helicase RuvA C-terminal" evidence="8">
    <location>
        <begin position="145"/>
        <end position="187"/>
    </location>
</feature>
<evidence type="ECO:0000259" key="7">
    <source>
        <dbReference type="Pfam" id="PF01330"/>
    </source>
</evidence>
<organism evidence="9 10">
    <name type="scientific">Mycoplasmopsis gallopavonis</name>
    <dbReference type="NCBI Taxonomy" id="76629"/>
    <lineage>
        <taxon>Bacteria</taxon>
        <taxon>Bacillati</taxon>
        <taxon>Mycoplasmatota</taxon>
        <taxon>Mycoplasmoidales</taxon>
        <taxon>Metamycoplasmataceae</taxon>
        <taxon>Mycoplasmopsis</taxon>
    </lineage>
</organism>
<evidence type="ECO:0000313" key="9">
    <source>
        <dbReference type="EMBL" id="VEU73257.1"/>
    </source>
</evidence>
<dbReference type="InterPro" id="IPR011114">
    <property type="entry name" value="RuvA_C"/>
</dbReference>
<dbReference type="GO" id="GO:0009378">
    <property type="term" value="F:four-way junction helicase activity"/>
    <property type="evidence" value="ECO:0007669"/>
    <property type="project" value="InterPro"/>
</dbReference>
<dbReference type="InterPro" id="IPR013849">
    <property type="entry name" value="DNA_helicase_Holl-junc_RuvA_I"/>
</dbReference>
<reference evidence="9 10" key="1">
    <citation type="submission" date="2019-01" db="EMBL/GenBank/DDBJ databases">
        <authorList>
            <consortium name="Pathogen Informatics"/>
        </authorList>
    </citation>
    <scope>NUCLEOTIDE SEQUENCE [LARGE SCALE GENOMIC DNA]</scope>
    <source>
        <strain evidence="9 10">NCTC10186</strain>
        <plasmid evidence="10">2</plasmid>
    </source>
</reference>
<dbReference type="GO" id="GO:0009379">
    <property type="term" value="C:Holliday junction helicase complex"/>
    <property type="evidence" value="ECO:0007669"/>
    <property type="project" value="InterPro"/>
</dbReference>
<comment type="subcellular location">
    <subcellularLocation>
        <location evidence="6">Cytoplasm</location>
    </subcellularLocation>
</comment>
<keyword evidence="9" id="KW-0378">Hydrolase</keyword>
<dbReference type="GO" id="GO:0006281">
    <property type="term" value="P:DNA repair"/>
    <property type="evidence" value="ECO:0007669"/>
    <property type="project" value="UniProtKB-UniRule"/>
</dbReference>
<keyword evidence="9" id="KW-0067">ATP-binding</keyword>
<dbReference type="GO" id="GO:0016787">
    <property type="term" value="F:hydrolase activity"/>
    <property type="evidence" value="ECO:0007669"/>
    <property type="project" value="UniProtKB-KW"/>
</dbReference>
<feature type="domain" description="DNA helicase Holliday junction RuvA type" evidence="7">
    <location>
        <begin position="1"/>
        <end position="46"/>
    </location>
</feature>
<dbReference type="GO" id="GO:0000400">
    <property type="term" value="F:four-way junction DNA binding"/>
    <property type="evidence" value="ECO:0007669"/>
    <property type="project" value="UniProtKB-UniRule"/>
</dbReference>
<feature type="region of interest" description="Domain III" evidence="6">
    <location>
        <begin position="141"/>
        <end position="196"/>
    </location>
</feature>
<keyword evidence="4 6" id="KW-0233">DNA recombination</keyword>
<dbReference type="GO" id="GO:0006310">
    <property type="term" value="P:DNA recombination"/>
    <property type="evidence" value="ECO:0007669"/>
    <property type="project" value="UniProtKB-UniRule"/>
</dbReference>
<keyword evidence="10" id="KW-1185">Reference proteome</keyword>
<evidence type="ECO:0000313" key="10">
    <source>
        <dbReference type="Proteomes" id="UP000289862"/>
    </source>
</evidence>
<dbReference type="RefSeq" id="WP_119571957.1">
    <property type="nucleotide sequence ID" value="NZ_LR215032.1"/>
</dbReference>
<dbReference type="HAMAP" id="MF_00031">
    <property type="entry name" value="DNA_HJ_migration_RuvA"/>
    <property type="match status" value="1"/>
</dbReference>
<evidence type="ECO:0000256" key="6">
    <source>
        <dbReference type="HAMAP-Rule" id="MF_00031"/>
    </source>
</evidence>
<accession>A0A449B0K6</accession>
<dbReference type="EMBL" id="LR215032">
    <property type="protein sequence ID" value="VEU73257.1"/>
    <property type="molecule type" value="Genomic_DNA"/>
</dbReference>
<dbReference type="Gene3D" id="1.10.150.20">
    <property type="entry name" value="5' to 3' exonuclease, C-terminal subdomain"/>
    <property type="match status" value="1"/>
</dbReference>
<comment type="similarity">
    <text evidence="6">Belongs to the RuvA family.</text>
</comment>